<feature type="transmembrane region" description="Helical" evidence="2">
    <location>
        <begin position="128"/>
        <end position="152"/>
    </location>
</feature>
<keyword evidence="2" id="KW-0812">Transmembrane</keyword>
<keyword evidence="2" id="KW-0472">Membrane</keyword>
<organism evidence="4 5">
    <name type="scientific">Ascobolus immersus RN42</name>
    <dbReference type="NCBI Taxonomy" id="1160509"/>
    <lineage>
        <taxon>Eukaryota</taxon>
        <taxon>Fungi</taxon>
        <taxon>Dikarya</taxon>
        <taxon>Ascomycota</taxon>
        <taxon>Pezizomycotina</taxon>
        <taxon>Pezizomycetes</taxon>
        <taxon>Pezizales</taxon>
        <taxon>Ascobolaceae</taxon>
        <taxon>Ascobolus</taxon>
    </lineage>
</organism>
<dbReference type="AlphaFoldDB" id="A0A3N4HBD7"/>
<feature type="chain" id="PRO_5018112764" evidence="3">
    <location>
        <begin position="21"/>
        <end position="229"/>
    </location>
</feature>
<dbReference type="Proteomes" id="UP000275078">
    <property type="component" value="Unassembled WGS sequence"/>
</dbReference>
<name>A0A3N4HBD7_ASCIM</name>
<protein>
    <submittedName>
        <fullName evidence="4">Uncharacterized protein</fullName>
    </submittedName>
</protein>
<evidence type="ECO:0000256" key="1">
    <source>
        <dbReference type="SAM" id="MobiDB-lite"/>
    </source>
</evidence>
<proteinExistence type="predicted"/>
<evidence type="ECO:0000256" key="2">
    <source>
        <dbReference type="SAM" id="Phobius"/>
    </source>
</evidence>
<keyword evidence="3" id="KW-0732">Signal</keyword>
<feature type="region of interest" description="Disordered" evidence="1">
    <location>
        <begin position="191"/>
        <end position="229"/>
    </location>
</feature>
<evidence type="ECO:0000256" key="3">
    <source>
        <dbReference type="SAM" id="SignalP"/>
    </source>
</evidence>
<dbReference type="EMBL" id="ML119902">
    <property type="protein sequence ID" value="RPA71745.1"/>
    <property type="molecule type" value="Genomic_DNA"/>
</dbReference>
<reference evidence="4 5" key="1">
    <citation type="journal article" date="2018" name="Nat. Ecol. Evol.">
        <title>Pezizomycetes genomes reveal the molecular basis of ectomycorrhizal truffle lifestyle.</title>
        <authorList>
            <person name="Murat C."/>
            <person name="Payen T."/>
            <person name="Noel B."/>
            <person name="Kuo A."/>
            <person name="Morin E."/>
            <person name="Chen J."/>
            <person name="Kohler A."/>
            <person name="Krizsan K."/>
            <person name="Balestrini R."/>
            <person name="Da Silva C."/>
            <person name="Montanini B."/>
            <person name="Hainaut M."/>
            <person name="Levati E."/>
            <person name="Barry K.W."/>
            <person name="Belfiori B."/>
            <person name="Cichocki N."/>
            <person name="Clum A."/>
            <person name="Dockter R.B."/>
            <person name="Fauchery L."/>
            <person name="Guy J."/>
            <person name="Iotti M."/>
            <person name="Le Tacon F."/>
            <person name="Lindquist E.A."/>
            <person name="Lipzen A."/>
            <person name="Malagnac F."/>
            <person name="Mello A."/>
            <person name="Molinier V."/>
            <person name="Miyauchi S."/>
            <person name="Poulain J."/>
            <person name="Riccioni C."/>
            <person name="Rubini A."/>
            <person name="Sitrit Y."/>
            <person name="Splivallo R."/>
            <person name="Traeger S."/>
            <person name="Wang M."/>
            <person name="Zifcakova L."/>
            <person name="Wipf D."/>
            <person name="Zambonelli A."/>
            <person name="Paolocci F."/>
            <person name="Nowrousian M."/>
            <person name="Ottonello S."/>
            <person name="Baldrian P."/>
            <person name="Spatafora J.W."/>
            <person name="Henrissat B."/>
            <person name="Nagy L.G."/>
            <person name="Aury J.M."/>
            <person name="Wincker P."/>
            <person name="Grigoriev I.V."/>
            <person name="Bonfante P."/>
            <person name="Martin F.M."/>
        </authorList>
    </citation>
    <scope>NUCLEOTIDE SEQUENCE [LARGE SCALE GENOMIC DNA]</scope>
    <source>
        <strain evidence="4 5">RN42</strain>
    </source>
</reference>
<feature type="transmembrane region" description="Helical" evidence="2">
    <location>
        <begin position="164"/>
        <end position="181"/>
    </location>
</feature>
<feature type="compositionally biased region" description="Basic and acidic residues" evidence="1">
    <location>
        <begin position="192"/>
        <end position="209"/>
    </location>
</feature>
<evidence type="ECO:0000313" key="5">
    <source>
        <dbReference type="Proteomes" id="UP000275078"/>
    </source>
</evidence>
<sequence length="229" mass="25352">MRAILLHVLMVLLSVVSLYGYDAARRLLYPTASPAETSSSGKILLDLLIKFLTGKSPLTNIAALIFKLERASLQQSRLEETKSWLELVITFSTTADQLPLYARRRVWETLHLINPVTYQPNNINQAGYTWGSLSLFFSFALVTASCVVGNIARDALREAPGWRAVLFGVQGGFVMVIVYAMEAVRKWGVTRGKKESAVDETGEVPKDSTDTAGEVPGHVEKDDDDVQKY</sequence>
<keyword evidence="5" id="KW-1185">Reference proteome</keyword>
<accession>A0A3N4HBD7</accession>
<evidence type="ECO:0000313" key="4">
    <source>
        <dbReference type="EMBL" id="RPA71745.1"/>
    </source>
</evidence>
<keyword evidence="2" id="KW-1133">Transmembrane helix</keyword>
<feature type="compositionally biased region" description="Basic and acidic residues" evidence="1">
    <location>
        <begin position="217"/>
        <end position="229"/>
    </location>
</feature>
<gene>
    <name evidence="4" type="ORF">BJ508DRAFT_367609</name>
</gene>
<feature type="signal peptide" evidence="3">
    <location>
        <begin position="1"/>
        <end position="20"/>
    </location>
</feature>